<dbReference type="GO" id="GO:0016020">
    <property type="term" value="C:membrane"/>
    <property type="evidence" value="ECO:0007669"/>
    <property type="project" value="InterPro"/>
</dbReference>
<dbReference type="InterPro" id="IPR036734">
    <property type="entry name" value="Neur_chan_lig-bd_sf"/>
</dbReference>
<evidence type="ECO:0000313" key="4">
    <source>
        <dbReference type="Proteomes" id="UP001162480"/>
    </source>
</evidence>
<reference evidence="3" key="1">
    <citation type="submission" date="2023-08" db="EMBL/GenBank/DDBJ databases">
        <authorList>
            <person name="Alioto T."/>
            <person name="Alioto T."/>
            <person name="Gomez Garrido J."/>
        </authorList>
    </citation>
    <scope>NUCLEOTIDE SEQUENCE</scope>
</reference>
<protein>
    <submittedName>
        <fullName evidence="3">Acetylcholine receptor subunit alpha-L1</fullName>
    </submittedName>
</protein>
<dbReference type="Proteomes" id="UP001162480">
    <property type="component" value="Chromosome 24"/>
</dbReference>
<dbReference type="AlphaFoldDB" id="A0AA36FKJ3"/>
<keyword evidence="4" id="KW-1185">Reference proteome</keyword>
<sequence length="158" mass="18670">MHPQSGYYAGLCVVFCLSQLFGIMVGATSSNREVRAYEEASQIYNTMFVEYDKRIRPQPNHTEPVLVRMEATLDHIYNFDVTNQMLHSLLSLSLRWSDRRLAWYPQRLQSIYTQKARVWTPNLFLLNGLAQPEDLEEHTIYLEYQGNLVWHRKEMVIK</sequence>
<dbReference type="SUPFAM" id="SSF63712">
    <property type="entry name" value="Nicotinic receptor ligand binding domain-like"/>
    <property type="match status" value="1"/>
</dbReference>
<dbReference type="Gene3D" id="2.70.170.10">
    <property type="entry name" value="Neurotransmitter-gated ion-channel ligand-binding domain"/>
    <property type="match status" value="1"/>
</dbReference>
<evidence type="ECO:0000313" key="3">
    <source>
        <dbReference type="EMBL" id="CAI9740374.1"/>
    </source>
</evidence>
<keyword evidence="1" id="KW-0472">Membrane</keyword>
<keyword evidence="3" id="KW-0675">Receptor</keyword>
<proteinExistence type="predicted"/>
<name>A0AA36FKJ3_OCTVU</name>
<keyword evidence="1" id="KW-0812">Transmembrane</keyword>
<dbReference type="EMBL" id="OX597837">
    <property type="protein sequence ID" value="CAI9740374.1"/>
    <property type="molecule type" value="Genomic_DNA"/>
</dbReference>
<dbReference type="Pfam" id="PF02931">
    <property type="entry name" value="Neur_chan_LBD"/>
    <property type="match status" value="1"/>
</dbReference>
<evidence type="ECO:0000256" key="1">
    <source>
        <dbReference type="SAM" id="Phobius"/>
    </source>
</evidence>
<keyword evidence="1" id="KW-1133">Transmembrane helix</keyword>
<gene>
    <name evidence="3" type="ORF">OCTVUL_1B002007</name>
</gene>
<dbReference type="InterPro" id="IPR006202">
    <property type="entry name" value="Neur_chan_lig-bd"/>
</dbReference>
<evidence type="ECO:0000259" key="2">
    <source>
        <dbReference type="Pfam" id="PF02931"/>
    </source>
</evidence>
<feature type="transmembrane region" description="Helical" evidence="1">
    <location>
        <begin position="6"/>
        <end position="27"/>
    </location>
</feature>
<organism evidence="3 4">
    <name type="scientific">Octopus vulgaris</name>
    <name type="common">Common octopus</name>
    <dbReference type="NCBI Taxonomy" id="6645"/>
    <lineage>
        <taxon>Eukaryota</taxon>
        <taxon>Metazoa</taxon>
        <taxon>Spiralia</taxon>
        <taxon>Lophotrochozoa</taxon>
        <taxon>Mollusca</taxon>
        <taxon>Cephalopoda</taxon>
        <taxon>Coleoidea</taxon>
        <taxon>Octopodiformes</taxon>
        <taxon>Octopoda</taxon>
        <taxon>Incirrata</taxon>
        <taxon>Octopodidae</taxon>
        <taxon>Octopus</taxon>
    </lineage>
</organism>
<dbReference type="GO" id="GO:0005230">
    <property type="term" value="F:extracellular ligand-gated monoatomic ion channel activity"/>
    <property type="evidence" value="ECO:0007669"/>
    <property type="project" value="InterPro"/>
</dbReference>
<feature type="domain" description="Neurotransmitter-gated ion-channel ligand-binding" evidence="2">
    <location>
        <begin position="41"/>
        <end position="152"/>
    </location>
</feature>
<accession>A0AA36FKJ3</accession>